<comment type="caution">
    <text evidence="2">The sequence shown here is derived from an EMBL/GenBank/DDBJ whole genome shotgun (WGS) entry which is preliminary data.</text>
</comment>
<evidence type="ECO:0000313" key="3">
    <source>
        <dbReference type="Proteomes" id="UP001152049"/>
    </source>
</evidence>
<organism evidence="2 3">
    <name type="scientific">Fusarium torreyae</name>
    <dbReference type="NCBI Taxonomy" id="1237075"/>
    <lineage>
        <taxon>Eukaryota</taxon>
        <taxon>Fungi</taxon>
        <taxon>Dikarya</taxon>
        <taxon>Ascomycota</taxon>
        <taxon>Pezizomycotina</taxon>
        <taxon>Sordariomycetes</taxon>
        <taxon>Hypocreomycetidae</taxon>
        <taxon>Hypocreales</taxon>
        <taxon>Nectriaceae</taxon>
        <taxon>Fusarium</taxon>
    </lineage>
</organism>
<accession>A0A9W8RJA9</accession>
<proteinExistence type="predicted"/>
<feature type="region of interest" description="Disordered" evidence="1">
    <location>
        <begin position="1"/>
        <end position="35"/>
    </location>
</feature>
<name>A0A9W8RJA9_9HYPO</name>
<dbReference type="EMBL" id="JAOQAZ010000047">
    <property type="protein sequence ID" value="KAJ4245211.1"/>
    <property type="molecule type" value="Genomic_DNA"/>
</dbReference>
<evidence type="ECO:0000313" key="2">
    <source>
        <dbReference type="EMBL" id="KAJ4245211.1"/>
    </source>
</evidence>
<dbReference type="AlphaFoldDB" id="A0A9W8RJA9"/>
<sequence length="85" mass="9799">MFDNSSNTTKPSETCEERVPNNEVHVLETPNNPSVSISREHAKYMMERHGILDLNPMPGPDKTDPYNWPNWKVSFFASNMLLLSY</sequence>
<reference evidence="2" key="1">
    <citation type="submission" date="2022-09" db="EMBL/GenBank/DDBJ databases">
        <title>Fusarium specimens isolated from Avocado Roots.</title>
        <authorList>
            <person name="Stajich J."/>
            <person name="Roper C."/>
            <person name="Heimlech-Rivalta G."/>
        </authorList>
    </citation>
    <scope>NUCLEOTIDE SEQUENCE</scope>
    <source>
        <strain evidence="2">CF00136</strain>
    </source>
</reference>
<keyword evidence="3" id="KW-1185">Reference proteome</keyword>
<evidence type="ECO:0000256" key="1">
    <source>
        <dbReference type="SAM" id="MobiDB-lite"/>
    </source>
</evidence>
<dbReference type="OrthoDB" id="2585655at2759"/>
<feature type="compositionally biased region" description="Polar residues" evidence="1">
    <location>
        <begin position="1"/>
        <end position="12"/>
    </location>
</feature>
<dbReference type="Proteomes" id="UP001152049">
    <property type="component" value="Unassembled WGS sequence"/>
</dbReference>
<gene>
    <name evidence="2" type="ORF">NW762_014081</name>
</gene>
<protein>
    <submittedName>
        <fullName evidence="2">Uncharacterized protein</fullName>
    </submittedName>
</protein>